<gene>
    <name evidence="3" type="ORF">H480_38280</name>
</gene>
<comment type="similarity">
    <text evidence="1">Belongs to the peptidase S33 family.</text>
</comment>
<proteinExistence type="inferred from homology"/>
<dbReference type="PANTHER" id="PTHR21661">
    <property type="entry name" value="EPOXIDE HYDROLASE 1-RELATED"/>
    <property type="match status" value="1"/>
</dbReference>
<dbReference type="GO" id="GO:0004301">
    <property type="term" value="F:epoxide hydrolase activity"/>
    <property type="evidence" value="ECO:0007669"/>
    <property type="project" value="TreeGrafter"/>
</dbReference>
<dbReference type="Proteomes" id="UP000014139">
    <property type="component" value="Unassembled WGS sequence"/>
</dbReference>
<organism evidence="3 4">
    <name type="scientific">Amycolatopsis vancoresmycina DSM 44592</name>
    <dbReference type="NCBI Taxonomy" id="1292037"/>
    <lineage>
        <taxon>Bacteria</taxon>
        <taxon>Bacillati</taxon>
        <taxon>Actinomycetota</taxon>
        <taxon>Actinomycetes</taxon>
        <taxon>Pseudonocardiales</taxon>
        <taxon>Pseudonocardiaceae</taxon>
        <taxon>Amycolatopsis</taxon>
    </lineage>
</organism>
<reference evidence="3 4" key="1">
    <citation type="submission" date="2013-02" db="EMBL/GenBank/DDBJ databases">
        <title>Draft genome sequence of Amycolatopsis vancoresmycina strain DSM 44592T.</title>
        <authorList>
            <person name="Kumar S."/>
            <person name="Kaur N."/>
            <person name="Kaur C."/>
            <person name="Raghava G.P.S."/>
            <person name="Mayilraj S."/>
        </authorList>
    </citation>
    <scope>NUCLEOTIDE SEQUENCE [LARGE SCALE GENOMIC DNA]</scope>
    <source>
        <strain evidence="3 4">DSM 44592</strain>
    </source>
</reference>
<keyword evidence="4" id="KW-1185">Reference proteome</keyword>
<sequence>MIYWLTATAGSAARIYYEGRKHAESGWFPLANSGVPTAVANFAGDTAIRRWAEEANTIVRWTEYDRGGHFAALEAPGLLTHDIREFFRSRR</sequence>
<evidence type="ECO:0000313" key="4">
    <source>
        <dbReference type="Proteomes" id="UP000014139"/>
    </source>
</evidence>
<name>R1FUW3_9PSEU</name>
<evidence type="ECO:0000256" key="2">
    <source>
        <dbReference type="ARBA" id="ARBA00022801"/>
    </source>
</evidence>
<evidence type="ECO:0000256" key="1">
    <source>
        <dbReference type="ARBA" id="ARBA00010088"/>
    </source>
</evidence>
<accession>R1FUW3</accession>
<dbReference type="AlphaFoldDB" id="R1FUW3"/>
<dbReference type="eggNOG" id="COG0596">
    <property type="taxonomic scope" value="Bacteria"/>
</dbReference>
<keyword evidence="2 3" id="KW-0378">Hydrolase</keyword>
<protein>
    <submittedName>
        <fullName evidence="3">Microsomal epoxide hydrolase</fullName>
    </submittedName>
</protein>
<evidence type="ECO:0000313" key="3">
    <source>
        <dbReference type="EMBL" id="EOD63203.1"/>
    </source>
</evidence>
<dbReference type="PANTHER" id="PTHR21661:SF35">
    <property type="entry name" value="EPOXIDE HYDROLASE"/>
    <property type="match status" value="1"/>
</dbReference>
<dbReference type="EMBL" id="AOUO01000649">
    <property type="protein sequence ID" value="EOD63203.1"/>
    <property type="molecule type" value="Genomic_DNA"/>
</dbReference>
<dbReference type="Gene3D" id="3.40.50.1820">
    <property type="entry name" value="alpha/beta hydrolase"/>
    <property type="match status" value="1"/>
</dbReference>
<dbReference type="SUPFAM" id="SSF53474">
    <property type="entry name" value="alpha/beta-Hydrolases"/>
    <property type="match status" value="1"/>
</dbReference>
<dbReference type="PATRIC" id="fig|1292037.4.peg.7185"/>
<dbReference type="InterPro" id="IPR029058">
    <property type="entry name" value="AB_hydrolase_fold"/>
</dbReference>
<dbReference type="GO" id="GO:0097176">
    <property type="term" value="P:epoxide metabolic process"/>
    <property type="evidence" value="ECO:0007669"/>
    <property type="project" value="TreeGrafter"/>
</dbReference>
<comment type="caution">
    <text evidence="3">The sequence shown here is derived from an EMBL/GenBank/DDBJ whole genome shotgun (WGS) entry which is preliminary data.</text>
</comment>